<dbReference type="Pfam" id="PF00089">
    <property type="entry name" value="Trypsin"/>
    <property type="match status" value="1"/>
</dbReference>
<keyword evidence="4 11" id="KW-0378">Hydrolase</keyword>
<keyword evidence="5 11" id="KW-0720">Serine protease</keyword>
<evidence type="ECO:0000256" key="5">
    <source>
        <dbReference type="ARBA" id="ARBA00022825"/>
    </source>
</evidence>
<dbReference type="PROSITE" id="PS00135">
    <property type="entry name" value="TRYPSIN_SER"/>
    <property type="match status" value="1"/>
</dbReference>
<reference evidence="16" key="1">
    <citation type="journal article" date="2021" name="Elife">
        <title>Highly contiguous assemblies of 101 drosophilid genomes.</title>
        <authorList>
            <person name="Kim B.Y."/>
            <person name="Wang J.R."/>
            <person name="Miller D.E."/>
            <person name="Barmina O."/>
            <person name="Delaney E."/>
            <person name="Thompson A."/>
            <person name="Comeault A.A."/>
            <person name="Peede D."/>
            <person name="D'Agostino E.R."/>
            <person name="Pelaez J."/>
            <person name="Aguilar J.M."/>
            <person name="Haji D."/>
            <person name="Matsunaga T."/>
            <person name="Armstrong E.E."/>
            <person name="Zych M."/>
            <person name="Ogawa Y."/>
            <person name="Stamenkovic-Radak M."/>
            <person name="Jelic M."/>
            <person name="Veselinovic M.S."/>
            <person name="Tanaskovic M."/>
            <person name="Eric P."/>
            <person name="Gao J.J."/>
            <person name="Katoh T.K."/>
            <person name="Toda M.J."/>
            <person name="Watabe H."/>
            <person name="Watada M."/>
            <person name="Davis J.S."/>
            <person name="Moyle L.C."/>
            <person name="Manoli G."/>
            <person name="Bertolini E."/>
            <person name="Kostal V."/>
            <person name="Hawley R.S."/>
            <person name="Takahashi A."/>
            <person name="Jones C.D."/>
            <person name="Price D.K."/>
            <person name="Whiteman N."/>
            <person name="Kopp A."/>
            <person name="Matute D.R."/>
            <person name="Petrov D.A."/>
        </authorList>
    </citation>
    <scope>NUCLEOTIDE SEQUENCE [LARGE SCALE GENOMIC DNA]</scope>
</reference>
<comment type="similarity">
    <text evidence="10 12">Belongs to the peptidase S1 family. CLIP subfamily.</text>
</comment>
<dbReference type="FunFam" id="2.40.10.10:FF:000002">
    <property type="entry name" value="Transmembrane protease serine"/>
    <property type="match status" value="1"/>
</dbReference>
<keyword evidence="2" id="KW-0479">Metal-binding</keyword>
<keyword evidence="12" id="KW-0964">Secreted</keyword>
<dbReference type="InterPro" id="IPR043504">
    <property type="entry name" value="Peptidase_S1_PA_chymotrypsin"/>
</dbReference>
<dbReference type="Pfam" id="PF12032">
    <property type="entry name" value="CLIP"/>
    <property type="match status" value="1"/>
</dbReference>
<dbReference type="Gene3D" id="2.40.10.10">
    <property type="entry name" value="Trypsin-like serine proteases"/>
    <property type="match status" value="2"/>
</dbReference>
<evidence type="ECO:0000313" key="15">
    <source>
        <dbReference type="EnsemblMetazoa" id="XP_016976328.1"/>
    </source>
</evidence>
<gene>
    <name evidence="17" type="primary">LOC108042513</name>
    <name evidence="15" type="synonym">108042513</name>
</gene>
<dbReference type="EC" id="3.4.21.-" evidence="11"/>
<dbReference type="EnsemblMetazoa" id="XM_017120839.1">
    <property type="protein sequence ID" value="XP_016976328.1"/>
    <property type="gene ID" value="LOC108042513"/>
</dbReference>
<evidence type="ECO:0000256" key="8">
    <source>
        <dbReference type="ARBA" id="ARBA00023157"/>
    </source>
</evidence>
<evidence type="ECO:0000256" key="10">
    <source>
        <dbReference type="ARBA" id="ARBA00024195"/>
    </source>
</evidence>
<sequence length="387" mass="43466">MKNNYGIMKVLAAVLLCILVVGEARAQYSGCRNPNQRTGLCVHISLCPTLNSVLEKSSLTDSEKLFVQQSRCGNRKNNQIFVCCTRDKDFDRTVPIWDGNTNFVSRPPPILDNEPSNLLPDQDSCGGDIVSPKVLNGEEAVPSEFAWMVLLEYRPLNGGQLQTNCSGSLINRRYVLTAAHCLTGYHVRYIGTLVSVRLGEHDTRTAEDCQERKCYSEVVQMGIEEIHYHENYIDGDNYLNDIGLLRLEHKVSYSPTIRPICLPSTVGRVWMQAGQKLTVAGWGRTMQGNSSFTKQKVQLDLWDNDLCNRRYLSRYTTVELSQICAGGKKDIDSCEGDSGGPLMLFHRGVWVLQGIVSFGYLCGAENWPGVYTRVSSYDAWIKEKMRP</sequence>
<comment type="domain">
    <text evidence="12">The clip domain consists of 35-55 residues which are 'knitted' together usually by 3 conserved disulfide bonds forming a clip-like compact structure.</text>
</comment>
<dbReference type="Proteomes" id="UP001652680">
    <property type="component" value="Unassembled WGS sequence"/>
</dbReference>
<evidence type="ECO:0000256" key="9">
    <source>
        <dbReference type="ARBA" id="ARBA00023180"/>
    </source>
</evidence>
<dbReference type="PROSITE" id="PS50240">
    <property type="entry name" value="TRYPSIN_DOM"/>
    <property type="match status" value="1"/>
</dbReference>
<evidence type="ECO:0000259" key="14">
    <source>
        <dbReference type="PROSITE" id="PS51888"/>
    </source>
</evidence>
<feature type="chain" id="PRO_5028503682" description="CLIP domain-containing serine protease" evidence="12">
    <location>
        <begin position="27"/>
        <end position="387"/>
    </location>
</feature>
<feature type="domain" description="Clip" evidence="14">
    <location>
        <begin position="30"/>
        <end position="84"/>
    </location>
</feature>
<dbReference type="PANTHER" id="PTHR24256">
    <property type="entry name" value="TRYPTASE-RELATED"/>
    <property type="match status" value="1"/>
</dbReference>
<keyword evidence="3 12" id="KW-0732">Signal</keyword>
<dbReference type="InterPro" id="IPR038565">
    <property type="entry name" value="CLIP_sf"/>
</dbReference>
<dbReference type="InterPro" id="IPR051487">
    <property type="entry name" value="Ser/Thr_Proteases_Immune/Dev"/>
</dbReference>
<dbReference type="GO" id="GO:0006508">
    <property type="term" value="P:proteolysis"/>
    <property type="evidence" value="ECO:0007669"/>
    <property type="project" value="UniProtKB-KW"/>
</dbReference>
<name>A0A6P4EMS4_DRORH</name>
<evidence type="ECO:0000256" key="1">
    <source>
        <dbReference type="ARBA" id="ARBA00022670"/>
    </source>
</evidence>
<reference evidence="15" key="3">
    <citation type="submission" date="2025-05" db="UniProtKB">
        <authorList>
            <consortium name="EnsemblMetazoa"/>
        </authorList>
    </citation>
    <scope>IDENTIFICATION</scope>
</reference>
<dbReference type="RefSeq" id="XP_016976328.1">
    <property type="nucleotide sequence ID" value="XM_017120839.1"/>
</dbReference>
<dbReference type="InterPro" id="IPR018114">
    <property type="entry name" value="TRYPSIN_HIS"/>
</dbReference>
<keyword evidence="16" id="KW-1185">Reference proteome</keyword>
<dbReference type="FunFam" id="2.40.10.10:FF:000028">
    <property type="entry name" value="Serine protease easter"/>
    <property type="match status" value="1"/>
</dbReference>
<keyword evidence="1 11" id="KW-0645">Protease</keyword>
<dbReference type="CDD" id="cd00190">
    <property type="entry name" value="Tryp_SPc"/>
    <property type="match status" value="1"/>
</dbReference>
<evidence type="ECO:0000259" key="13">
    <source>
        <dbReference type="PROSITE" id="PS50240"/>
    </source>
</evidence>
<dbReference type="PROSITE" id="PS00134">
    <property type="entry name" value="TRYPSIN_HIS"/>
    <property type="match status" value="1"/>
</dbReference>
<dbReference type="GeneID" id="108042513"/>
<evidence type="ECO:0000256" key="2">
    <source>
        <dbReference type="ARBA" id="ARBA00022723"/>
    </source>
</evidence>
<accession>A0A6P4EMS4</accession>
<keyword evidence="9" id="KW-0325">Glycoprotein</keyword>
<keyword evidence="6" id="KW-0106">Calcium</keyword>
<feature type="domain" description="Peptidase S1" evidence="13">
    <location>
        <begin position="134"/>
        <end position="386"/>
    </location>
</feature>
<evidence type="ECO:0000313" key="16">
    <source>
        <dbReference type="Proteomes" id="UP001652680"/>
    </source>
</evidence>
<organism evidence="17">
    <name type="scientific">Drosophila rhopaloa</name>
    <name type="common">Fruit fly</name>
    <dbReference type="NCBI Taxonomy" id="1041015"/>
    <lineage>
        <taxon>Eukaryota</taxon>
        <taxon>Metazoa</taxon>
        <taxon>Ecdysozoa</taxon>
        <taxon>Arthropoda</taxon>
        <taxon>Hexapoda</taxon>
        <taxon>Insecta</taxon>
        <taxon>Pterygota</taxon>
        <taxon>Neoptera</taxon>
        <taxon>Endopterygota</taxon>
        <taxon>Diptera</taxon>
        <taxon>Brachycera</taxon>
        <taxon>Muscomorpha</taxon>
        <taxon>Ephydroidea</taxon>
        <taxon>Drosophilidae</taxon>
        <taxon>Drosophila</taxon>
        <taxon>Sophophora</taxon>
    </lineage>
</organism>
<dbReference type="InterPro" id="IPR001314">
    <property type="entry name" value="Peptidase_S1A"/>
</dbReference>
<dbReference type="PROSITE" id="PS51888">
    <property type="entry name" value="CLIP"/>
    <property type="match status" value="1"/>
</dbReference>
<dbReference type="SMART" id="SM00680">
    <property type="entry name" value="CLIP"/>
    <property type="match status" value="1"/>
</dbReference>
<dbReference type="GO" id="GO:0004252">
    <property type="term" value="F:serine-type endopeptidase activity"/>
    <property type="evidence" value="ECO:0007669"/>
    <property type="project" value="UniProtKB-UniRule"/>
</dbReference>
<protein>
    <recommendedName>
        <fullName evidence="12">CLIP domain-containing serine protease</fullName>
        <ecNumber evidence="11">3.4.21.-</ecNumber>
    </recommendedName>
</protein>
<dbReference type="GO" id="GO:0005576">
    <property type="term" value="C:extracellular region"/>
    <property type="evidence" value="ECO:0007669"/>
    <property type="project" value="UniProtKB-SubCell"/>
</dbReference>
<dbReference type="AlphaFoldDB" id="A0A6P4EMS4"/>
<evidence type="ECO:0000313" key="17">
    <source>
        <dbReference type="RefSeq" id="XP_016976328.1"/>
    </source>
</evidence>
<keyword evidence="8" id="KW-1015">Disulfide bond</keyword>
<evidence type="ECO:0000256" key="11">
    <source>
        <dbReference type="RuleBase" id="RU363034"/>
    </source>
</evidence>
<dbReference type="PRINTS" id="PR00722">
    <property type="entry name" value="CHYMOTRYPSIN"/>
</dbReference>
<comment type="subcellular location">
    <subcellularLocation>
        <location evidence="12">Secreted</location>
    </subcellularLocation>
</comment>
<dbReference type="GO" id="GO:0046872">
    <property type="term" value="F:metal ion binding"/>
    <property type="evidence" value="ECO:0007669"/>
    <property type="project" value="UniProtKB-KW"/>
</dbReference>
<evidence type="ECO:0000256" key="7">
    <source>
        <dbReference type="ARBA" id="ARBA00023145"/>
    </source>
</evidence>
<dbReference type="InterPro" id="IPR009003">
    <property type="entry name" value="Peptidase_S1_PA"/>
</dbReference>
<feature type="signal peptide" evidence="12">
    <location>
        <begin position="1"/>
        <end position="26"/>
    </location>
</feature>
<dbReference type="SUPFAM" id="SSF50494">
    <property type="entry name" value="Trypsin-like serine proteases"/>
    <property type="match status" value="1"/>
</dbReference>
<keyword evidence="7" id="KW-0865">Zymogen</keyword>
<dbReference type="OrthoDB" id="9028152at2759"/>
<dbReference type="InterPro" id="IPR001254">
    <property type="entry name" value="Trypsin_dom"/>
</dbReference>
<dbReference type="Gene3D" id="3.30.1640.30">
    <property type="match status" value="1"/>
</dbReference>
<evidence type="ECO:0000256" key="12">
    <source>
        <dbReference type="RuleBase" id="RU366078"/>
    </source>
</evidence>
<reference evidence="17" key="2">
    <citation type="submission" date="2025-04" db="UniProtKB">
        <authorList>
            <consortium name="RefSeq"/>
        </authorList>
    </citation>
    <scope>IDENTIFICATION</scope>
</reference>
<evidence type="ECO:0000256" key="4">
    <source>
        <dbReference type="ARBA" id="ARBA00022801"/>
    </source>
</evidence>
<proteinExistence type="inferred from homology"/>
<evidence type="ECO:0000256" key="3">
    <source>
        <dbReference type="ARBA" id="ARBA00022729"/>
    </source>
</evidence>
<dbReference type="InterPro" id="IPR033116">
    <property type="entry name" value="TRYPSIN_SER"/>
</dbReference>
<dbReference type="InterPro" id="IPR022700">
    <property type="entry name" value="CLIP"/>
</dbReference>
<evidence type="ECO:0000256" key="6">
    <source>
        <dbReference type="ARBA" id="ARBA00022837"/>
    </source>
</evidence>
<dbReference type="SMART" id="SM00020">
    <property type="entry name" value="Tryp_SPc"/>
    <property type="match status" value="1"/>
</dbReference>